<dbReference type="PANTHER" id="PTHR47326">
    <property type="entry name" value="TRANSPOSABLE ELEMENT TC3 TRANSPOSASE-LIKE PROTEIN"/>
    <property type="match status" value="1"/>
</dbReference>
<sequence length="338" mass="39720">MENNTYSNADILNLLFIHGRCNGIISRTCTVFNETYPNLPPMSRKKLRRILANQLEYGRICAERILPKPITSNEDNVINVLAYFNVHPESSTRAAEYDLGISRASIHRMLRTNDMHPYKFKLLSAVHPGDAVQRVQFCETMLVRYQEDPQFLQHIIWTDESKFTREGIFNRHNTHLWSSENPHVIRERNFQNKFSVNVFCLIKDNQISYHIYEENLNADRYLNILQTVVADFLDDIPLDQLRKCWYQLDGAPPHCHNQIDQQLTEMFEDRWMRRLGPWNWPVRSPDLTPLDFYVWGVIKQKVYSTPVASKEDLIARIRRAFHELPAAEIAKAVTDGWC</sequence>
<dbReference type="AlphaFoldDB" id="V5GNU0"/>
<dbReference type="InterPro" id="IPR036397">
    <property type="entry name" value="RNaseH_sf"/>
</dbReference>
<feature type="domain" description="Tc1-like transposase DDE" evidence="1">
    <location>
        <begin position="155"/>
        <end position="313"/>
    </location>
</feature>
<protein>
    <recommendedName>
        <fullName evidence="1">Tc1-like transposase DDE domain-containing protein</fullName>
    </recommendedName>
</protein>
<dbReference type="PANTHER" id="PTHR47326:SF1">
    <property type="entry name" value="HTH PSQ-TYPE DOMAIN-CONTAINING PROTEIN"/>
    <property type="match status" value="1"/>
</dbReference>
<dbReference type="InterPro" id="IPR038717">
    <property type="entry name" value="Tc1-like_DDE_dom"/>
</dbReference>
<dbReference type="GO" id="GO:0003676">
    <property type="term" value="F:nucleic acid binding"/>
    <property type="evidence" value="ECO:0007669"/>
    <property type="project" value="InterPro"/>
</dbReference>
<dbReference type="Gene3D" id="3.30.420.10">
    <property type="entry name" value="Ribonuclease H-like superfamily/Ribonuclease H"/>
    <property type="match status" value="1"/>
</dbReference>
<evidence type="ECO:0000313" key="2">
    <source>
        <dbReference type="EMBL" id="JAB63272.1"/>
    </source>
</evidence>
<proteinExistence type="predicted"/>
<reference evidence="2" key="1">
    <citation type="submission" date="2013-07" db="EMBL/GenBank/DDBJ databases">
        <title>Midgut Transcriptome Profiling of Anoplphora glabripennis, a Lignocellulose Degrading, Wood-Boring Cerambycid.</title>
        <authorList>
            <person name="Scully E.D."/>
            <person name="Hoover K."/>
            <person name="Carlson J.E."/>
            <person name="Tien M."/>
            <person name="Geib S.M."/>
        </authorList>
    </citation>
    <scope>NUCLEOTIDE SEQUENCE</scope>
</reference>
<evidence type="ECO:0000259" key="1">
    <source>
        <dbReference type="Pfam" id="PF13358"/>
    </source>
</evidence>
<name>V5GNU0_ANOGL</name>
<organism evidence="2">
    <name type="scientific">Anoplophora glabripennis</name>
    <name type="common">Asian longhorn beetle</name>
    <name type="synonym">Anoplophora nobilis</name>
    <dbReference type="NCBI Taxonomy" id="217634"/>
    <lineage>
        <taxon>Eukaryota</taxon>
        <taxon>Metazoa</taxon>
        <taxon>Ecdysozoa</taxon>
        <taxon>Arthropoda</taxon>
        <taxon>Hexapoda</taxon>
        <taxon>Insecta</taxon>
        <taxon>Pterygota</taxon>
        <taxon>Neoptera</taxon>
        <taxon>Endopterygota</taxon>
        <taxon>Coleoptera</taxon>
        <taxon>Polyphaga</taxon>
        <taxon>Cucujiformia</taxon>
        <taxon>Chrysomeloidea</taxon>
        <taxon>Cerambycidae</taxon>
        <taxon>Lamiinae</taxon>
        <taxon>Lamiini</taxon>
        <taxon>Anoplophora</taxon>
    </lineage>
</organism>
<dbReference type="Pfam" id="PF13358">
    <property type="entry name" value="DDE_3"/>
    <property type="match status" value="1"/>
</dbReference>
<dbReference type="EMBL" id="GALX01005194">
    <property type="protein sequence ID" value="JAB63272.1"/>
    <property type="molecule type" value="Transcribed_RNA"/>
</dbReference>
<accession>V5GNU0</accession>
<feature type="non-terminal residue" evidence="2">
    <location>
        <position position="338"/>
    </location>
</feature>